<sequence length="54" mass="5848">MNINTRALTAEKAAEVIHSVKYTKHSIGMLTVYICDGDFAIVMCGSTGEAMLIQ</sequence>
<evidence type="ECO:0000313" key="2">
    <source>
        <dbReference type="Proteomes" id="UP000662678"/>
    </source>
</evidence>
<reference evidence="2" key="1">
    <citation type="journal article" date="2019" name="Int. J. Syst. Evol. Microbiol.">
        <title>The Global Catalogue of Microorganisms (GCM) 10K type strain sequencing project: providing services to taxonomists for standard genome sequencing and annotation.</title>
        <authorList>
            <consortium name="The Broad Institute Genomics Platform"/>
            <consortium name="The Broad Institute Genome Sequencing Center for Infectious Disease"/>
            <person name="Wu L."/>
            <person name="Ma J."/>
        </authorList>
    </citation>
    <scope>NUCLEOTIDE SEQUENCE [LARGE SCALE GENOMIC DNA]</scope>
    <source>
        <strain evidence="2">KCTC 23713</strain>
    </source>
</reference>
<organism evidence="1 2">
    <name type="scientific">Vogesella fluminis</name>
    <dbReference type="NCBI Taxonomy" id="1069161"/>
    <lineage>
        <taxon>Bacteria</taxon>
        <taxon>Pseudomonadati</taxon>
        <taxon>Pseudomonadota</taxon>
        <taxon>Betaproteobacteria</taxon>
        <taxon>Neisseriales</taxon>
        <taxon>Chromobacteriaceae</taxon>
        <taxon>Vogesella</taxon>
    </lineage>
</organism>
<dbReference type="EMBL" id="BMYP01000018">
    <property type="protein sequence ID" value="GHD76944.1"/>
    <property type="molecule type" value="Genomic_DNA"/>
</dbReference>
<comment type="caution">
    <text evidence="1">The sequence shown here is derived from an EMBL/GenBank/DDBJ whole genome shotgun (WGS) entry which is preliminary data.</text>
</comment>
<protein>
    <submittedName>
        <fullName evidence="1">Uncharacterized protein</fullName>
    </submittedName>
</protein>
<dbReference type="RefSeq" id="WP_189353218.1">
    <property type="nucleotide sequence ID" value="NZ_BMYP01000018.1"/>
</dbReference>
<accession>A0ABQ3HBP7</accession>
<gene>
    <name evidence="1" type="ORF">GCM10011419_17000</name>
</gene>
<proteinExistence type="predicted"/>
<evidence type="ECO:0000313" key="1">
    <source>
        <dbReference type="EMBL" id="GHD76944.1"/>
    </source>
</evidence>
<keyword evidence="2" id="KW-1185">Reference proteome</keyword>
<dbReference type="Proteomes" id="UP000662678">
    <property type="component" value="Unassembled WGS sequence"/>
</dbReference>
<name>A0ABQ3HBP7_9NEIS</name>